<gene>
    <name evidence="3" type="ORF">KDY119_02085</name>
</gene>
<name>A0A5P9QB34_9MICO</name>
<feature type="region of interest" description="Disordered" evidence="1">
    <location>
        <begin position="1"/>
        <end position="109"/>
    </location>
</feature>
<feature type="compositionally biased region" description="Basic and acidic residues" evidence="1">
    <location>
        <begin position="26"/>
        <end position="36"/>
    </location>
</feature>
<protein>
    <recommendedName>
        <fullName evidence="5">DUF308 domain-containing protein</fullName>
    </recommendedName>
</protein>
<proteinExistence type="predicted"/>
<organism evidence="3 4">
    <name type="scientific">Luteimicrobium xylanilyticum</name>
    <dbReference type="NCBI Taxonomy" id="1133546"/>
    <lineage>
        <taxon>Bacteria</taxon>
        <taxon>Bacillati</taxon>
        <taxon>Actinomycetota</taxon>
        <taxon>Actinomycetes</taxon>
        <taxon>Micrococcales</taxon>
        <taxon>Luteimicrobium</taxon>
    </lineage>
</organism>
<evidence type="ECO:0000313" key="4">
    <source>
        <dbReference type="Proteomes" id="UP000326702"/>
    </source>
</evidence>
<evidence type="ECO:0000256" key="2">
    <source>
        <dbReference type="SAM" id="Phobius"/>
    </source>
</evidence>
<dbReference type="OrthoDB" id="5147993at2"/>
<evidence type="ECO:0000256" key="1">
    <source>
        <dbReference type="SAM" id="MobiDB-lite"/>
    </source>
</evidence>
<feature type="transmembrane region" description="Helical" evidence="2">
    <location>
        <begin position="150"/>
        <end position="168"/>
    </location>
</feature>
<dbReference type="KEGG" id="lxl:KDY119_02085"/>
<dbReference type="Proteomes" id="UP000326702">
    <property type="component" value="Chromosome"/>
</dbReference>
<keyword evidence="4" id="KW-1185">Reference proteome</keyword>
<keyword evidence="2" id="KW-1133">Transmembrane helix</keyword>
<feature type="compositionally biased region" description="Low complexity" evidence="1">
    <location>
        <begin position="1"/>
        <end position="11"/>
    </location>
</feature>
<evidence type="ECO:0000313" key="3">
    <source>
        <dbReference type="EMBL" id="QFU98569.1"/>
    </source>
</evidence>
<keyword evidence="2" id="KW-0472">Membrane</keyword>
<keyword evidence="2" id="KW-0812">Transmembrane</keyword>
<dbReference type="AlphaFoldDB" id="A0A5P9QB34"/>
<dbReference type="RefSeq" id="WP_153022278.1">
    <property type="nucleotide sequence ID" value="NZ_BAABIH010000017.1"/>
</dbReference>
<evidence type="ECO:0008006" key="5">
    <source>
        <dbReference type="Google" id="ProtNLM"/>
    </source>
</evidence>
<reference evidence="3 4" key="1">
    <citation type="submission" date="2019-10" db="EMBL/GenBank/DDBJ databases">
        <title>Genome sequence of Luteimicrobium xylanilyticum HY-24.</title>
        <authorList>
            <person name="Kim D.Y."/>
            <person name="Park H.-Y."/>
        </authorList>
    </citation>
    <scope>NUCLEOTIDE SEQUENCE [LARGE SCALE GENOMIC DNA]</scope>
    <source>
        <strain evidence="3 4">HY-24</strain>
    </source>
</reference>
<sequence>MVDPNAGPVPDDGARDPGAPGGPGEHGGEGSPRPDESGWTDAWAEEQWRSLVADLETPADGGASDLPTAGTDVPARSIEVAPWVQPTRPRDWPTGPEVEDLEDQESHFVPPEPPPVLGRDPLLNLAWGLVGAAPLVVLVLLVVVRPFPALVGQVAGAAFLAGLGILLWRMPHRRDEDDDDPGAVV</sequence>
<dbReference type="EMBL" id="CP045529">
    <property type="protein sequence ID" value="QFU98569.1"/>
    <property type="molecule type" value="Genomic_DNA"/>
</dbReference>
<feature type="transmembrane region" description="Helical" evidence="2">
    <location>
        <begin position="122"/>
        <end position="144"/>
    </location>
</feature>
<accession>A0A5P9QB34</accession>